<dbReference type="InterPro" id="IPR041698">
    <property type="entry name" value="Methyltransf_25"/>
</dbReference>
<proteinExistence type="inferred from homology"/>
<evidence type="ECO:0000256" key="2">
    <source>
        <dbReference type="ARBA" id="ARBA00022679"/>
    </source>
</evidence>
<gene>
    <name evidence="6" type="ORF">SAMN05421736_103318</name>
</gene>
<dbReference type="GO" id="GO:0032259">
    <property type="term" value="P:methylation"/>
    <property type="evidence" value="ECO:0007669"/>
    <property type="project" value="UniProtKB-KW"/>
</dbReference>
<evidence type="ECO:0000313" key="6">
    <source>
        <dbReference type="EMBL" id="SDY79383.1"/>
    </source>
</evidence>
<dbReference type="CDD" id="cd02440">
    <property type="entry name" value="AdoMet_MTases"/>
    <property type="match status" value="1"/>
</dbReference>
<keyword evidence="3 4" id="KW-0949">S-adenosyl-L-methionine</keyword>
<evidence type="ECO:0000256" key="1">
    <source>
        <dbReference type="ARBA" id="ARBA00022603"/>
    </source>
</evidence>
<evidence type="ECO:0000259" key="5">
    <source>
        <dbReference type="Pfam" id="PF13649"/>
    </source>
</evidence>
<dbReference type="InterPro" id="IPR023553">
    <property type="entry name" value="Uncharacterised_MeTfrase_YrrT"/>
</dbReference>
<dbReference type="Pfam" id="PF13649">
    <property type="entry name" value="Methyltransf_25"/>
    <property type="match status" value="1"/>
</dbReference>
<comment type="similarity">
    <text evidence="4">Belongs to the methyltransferase superfamily. YrrT family.</text>
</comment>
<feature type="binding site" evidence="4">
    <location>
        <position position="74"/>
    </location>
    <ligand>
        <name>S-adenosyl-L-methionine</name>
        <dbReference type="ChEBI" id="CHEBI:59789"/>
    </ligand>
</feature>
<dbReference type="AlphaFoldDB" id="A0A1H3MS81"/>
<evidence type="ECO:0000256" key="4">
    <source>
        <dbReference type="HAMAP-Rule" id="MF_02100"/>
    </source>
</evidence>
<organism evidence="6 7">
    <name type="scientific">Evansella caseinilytica</name>
    <dbReference type="NCBI Taxonomy" id="1503961"/>
    <lineage>
        <taxon>Bacteria</taxon>
        <taxon>Bacillati</taxon>
        <taxon>Bacillota</taxon>
        <taxon>Bacilli</taxon>
        <taxon>Bacillales</taxon>
        <taxon>Bacillaceae</taxon>
        <taxon>Evansella</taxon>
    </lineage>
</organism>
<dbReference type="Gene3D" id="3.40.50.150">
    <property type="entry name" value="Vaccinia Virus protein VP39"/>
    <property type="match status" value="1"/>
</dbReference>
<feature type="binding site" evidence="4">
    <location>
        <position position="53"/>
    </location>
    <ligand>
        <name>S-adenosyl-L-methionine</name>
        <dbReference type="ChEBI" id="CHEBI:59789"/>
    </ligand>
</feature>
<sequence length="212" mass="23784">MGREFVDLFNHWAETYDATVSGMDEEYKEVFEGYGTILQGVVEKIHGSVVEFGVGTGNLTRLLAAKADHVLGVEPSEKMREEAVKKLVAIDIVPGDFLHFPVPERPIDAIVSSYAFHHLTDEEKAKATSLYASLLNTGGKVVFADTMFTNKQQHQALIQEAIDRHFLNLATDLQTEYYTTIPILTSLFEEAGFSVSFTQMNKYVWMLEAVKK</sequence>
<dbReference type="Proteomes" id="UP000198935">
    <property type="component" value="Unassembled WGS sequence"/>
</dbReference>
<dbReference type="HAMAP" id="MF_02100">
    <property type="entry name" value="Methyltr_YrrT"/>
    <property type="match status" value="1"/>
</dbReference>
<keyword evidence="7" id="KW-1185">Reference proteome</keyword>
<dbReference type="PANTHER" id="PTHR43861">
    <property type="entry name" value="TRANS-ACONITATE 2-METHYLTRANSFERASE-RELATED"/>
    <property type="match status" value="1"/>
</dbReference>
<dbReference type="SUPFAM" id="SSF53335">
    <property type="entry name" value="S-adenosyl-L-methionine-dependent methyltransferases"/>
    <property type="match status" value="1"/>
</dbReference>
<dbReference type="OrthoDB" id="465705at2"/>
<dbReference type="EMBL" id="FNPI01000003">
    <property type="protein sequence ID" value="SDY79383.1"/>
    <property type="molecule type" value="Genomic_DNA"/>
</dbReference>
<feature type="domain" description="Methyltransferase" evidence="5">
    <location>
        <begin position="49"/>
        <end position="139"/>
    </location>
</feature>
<name>A0A1H3MS81_9BACI</name>
<dbReference type="STRING" id="1503961.SAMN05421736_103318"/>
<keyword evidence="2 4" id="KW-0808">Transferase</keyword>
<dbReference type="EC" id="2.1.1.-" evidence="4"/>
<comment type="function">
    <text evidence="4">Could be a S-adenosyl-L-methionine-dependent methyltransferase.</text>
</comment>
<dbReference type="GO" id="GO:0008757">
    <property type="term" value="F:S-adenosylmethionine-dependent methyltransferase activity"/>
    <property type="evidence" value="ECO:0007669"/>
    <property type="project" value="UniProtKB-UniRule"/>
</dbReference>
<dbReference type="PANTHER" id="PTHR43861:SF1">
    <property type="entry name" value="TRANS-ACONITATE 2-METHYLTRANSFERASE"/>
    <property type="match status" value="1"/>
</dbReference>
<reference evidence="7" key="1">
    <citation type="submission" date="2016-10" db="EMBL/GenBank/DDBJ databases">
        <authorList>
            <person name="Varghese N."/>
            <person name="Submissions S."/>
        </authorList>
    </citation>
    <scope>NUCLEOTIDE SEQUENCE [LARGE SCALE GENOMIC DNA]</scope>
    <source>
        <strain evidence="7">SP</strain>
    </source>
</reference>
<feature type="binding site" evidence="4">
    <location>
        <position position="96"/>
    </location>
    <ligand>
        <name>S-adenosyl-L-methionine</name>
        <dbReference type="ChEBI" id="CHEBI:59789"/>
    </ligand>
</feature>
<evidence type="ECO:0000256" key="3">
    <source>
        <dbReference type="ARBA" id="ARBA00022691"/>
    </source>
</evidence>
<evidence type="ECO:0000313" key="7">
    <source>
        <dbReference type="Proteomes" id="UP000198935"/>
    </source>
</evidence>
<protein>
    <recommendedName>
        <fullName evidence="4">Uncharacterized methyltransferase SAMN05421736_103318</fullName>
        <ecNumber evidence="4">2.1.1.-</ecNumber>
    </recommendedName>
</protein>
<keyword evidence="1 4" id="KW-0489">Methyltransferase</keyword>
<accession>A0A1H3MS81</accession>
<dbReference type="InterPro" id="IPR029063">
    <property type="entry name" value="SAM-dependent_MTases_sf"/>
</dbReference>